<dbReference type="EMBL" id="JACBYQ010000002">
    <property type="protein sequence ID" value="NYE96744.1"/>
    <property type="molecule type" value="Genomic_DNA"/>
</dbReference>
<organism evidence="1 2">
    <name type="scientific">Psychromicrobium silvestre</name>
    <dbReference type="NCBI Taxonomy" id="1645614"/>
    <lineage>
        <taxon>Bacteria</taxon>
        <taxon>Bacillati</taxon>
        <taxon>Actinomycetota</taxon>
        <taxon>Actinomycetes</taxon>
        <taxon>Micrococcales</taxon>
        <taxon>Micrococcaceae</taxon>
        <taxon>Psychromicrobium</taxon>
    </lineage>
</organism>
<evidence type="ECO:0008006" key="3">
    <source>
        <dbReference type="Google" id="ProtNLM"/>
    </source>
</evidence>
<evidence type="ECO:0000313" key="2">
    <source>
        <dbReference type="Proteomes" id="UP000521748"/>
    </source>
</evidence>
<gene>
    <name evidence="1" type="ORF">FHU41_002994</name>
</gene>
<proteinExistence type="predicted"/>
<name>A0A7Y9LW76_9MICC</name>
<keyword evidence="2" id="KW-1185">Reference proteome</keyword>
<evidence type="ECO:0000313" key="1">
    <source>
        <dbReference type="EMBL" id="NYE96744.1"/>
    </source>
</evidence>
<dbReference type="Proteomes" id="UP000521748">
    <property type="component" value="Unassembled WGS sequence"/>
</dbReference>
<comment type="caution">
    <text evidence="1">The sequence shown here is derived from an EMBL/GenBank/DDBJ whole genome shotgun (WGS) entry which is preliminary data.</text>
</comment>
<dbReference type="Pfam" id="PF11248">
    <property type="entry name" value="DUF3046"/>
    <property type="match status" value="1"/>
</dbReference>
<dbReference type="InterPro" id="IPR021408">
    <property type="entry name" value="DUF3046"/>
</dbReference>
<dbReference type="AlphaFoldDB" id="A0A7Y9LW76"/>
<reference evidence="1 2" key="1">
    <citation type="submission" date="2020-07" db="EMBL/GenBank/DDBJ databases">
        <title>Sequencing the genomes of 1000 actinobacteria strains.</title>
        <authorList>
            <person name="Klenk H.-P."/>
        </authorList>
    </citation>
    <scope>NUCLEOTIDE SEQUENCE [LARGE SCALE GENOMIC DNA]</scope>
    <source>
        <strain evidence="1 2">DSM 102047</strain>
    </source>
</reference>
<accession>A0A7Y9LW76</accession>
<protein>
    <recommendedName>
        <fullName evidence="3">DUF3046 domain-containing protein</fullName>
    </recommendedName>
</protein>
<sequence>MSEFWRLMDDEFGVGYARSLAEDLVLAKVGGRSAKEALDAGVSPKAIWHAVCEIQGVPMARRLGKDVAPKA</sequence>